<feature type="non-terminal residue" evidence="1">
    <location>
        <position position="54"/>
    </location>
</feature>
<feature type="non-terminal residue" evidence="1">
    <location>
        <position position="1"/>
    </location>
</feature>
<evidence type="ECO:0000313" key="1">
    <source>
        <dbReference type="EMBL" id="KAJ1186429.1"/>
    </source>
</evidence>
<comment type="caution">
    <text evidence="1">The sequence shown here is derived from an EMBL/GenBank/DDBJ whole genome shotgun (WGS) entry which is preliminary data.</text>
</comment>
<protein>
    <submittedName>
        <fullName evidence="1">Uncharacterized protein</fullName>
    </submittedName>
</protein>
<organism evidence="1 2">
    <name type="scientific">Pleurodeles waltl</name>
    <name type="common">Iberian ribbed newt</name>
    <dbReference type="NCBI Taxonomy" id="8319"/>
    <lineage>
        <taxon>Eukaryota</taxon>
        <taxon>Metazoa</taxon>
        <taxon>Chordata</taxon>
        <taxon>Craniata</taxon>
        <taxon>Vertebrata</taxon>
        <taxon>Euteleostomi</taxon>
        <taxon>Amphibia</taxon>
        <taxon>Batrachia</taxon>
        <taxon>Caudata</taxon>
        <taxon>Salamandroidea</taxon>
        <taxon>Salamandridae</taxon>
        <taxon>Pleurodelinae</taxon>
        <taxon>Pleurodeles</taxon>
    </lineage>
</organism>
<name>A0AAV7UEK2_PLEWA</name>
<gene>
    <name evidence="1" type="ORF">NDU88_003210</name>
</gene>
<dbReference type="Proteomes" id="UP001066276">
    <property type="component" value="Chromosome 3_1"/>
</dbReference>
<dbReference type="EMBL" id="JANPWB010000005">
    <property type="protein sequence ID" value="KAJ1186429.1"/>
    <property type="molecule type" value="Genomic_DNA"/>
</dbReference>
<reference evidence="1" key="1">
    <citation type="journal article" date="2022" name="bioRxiv">
        <title>Sequencing and chromosome-scale assembly of the giantPleurodeles waltlgenome.</title>
        <authorList>
            <person name="Brown T."/>
            <person name="Elewa A."/>
            <person name="Iarovenko S."/>
            <person name="Subramanian E."/>
            <person name="Araus A.J."/>
            <person name="Petzold A."/>
            <person name="Susuki M."/>
            <person name="Suzuki K.-i.T."/>
            <person name="Hayashi T."/>
            <person name="Toyoda A."/>
            <person name="Oliveira C."/>
            <person name="Osipova E."/>
            <person name="Leigh N.D."/>
            <person name="Simon A."/>
            <person name="Yun M.H."/>
        </authorList>
    </citation>
    <scope>NUCLEOTIDE SEQUENCE</scope>
    <source>
        <strain evidence="1">20211129_DDA</strain>
        <tissue evidence="1">Liver</tissue>
    </source>
</reference>
<proteinExistence type="predicted"/>
<sequence length="54" mass="5904">ERSCRGKLCPLMPRKAVQSELLSHVAIHRSNPRNFPASIGFAGEAQLESQVTAN</sequence>
<accession>A0AAV7UEK2</accession>
<evidence type="ECO:0000313" key="2">
    <source>
        <dbReference type="Proteomes" id="UP001066276"/>
    </source>
</evidence>
<dbReference type="AlphaFoldDB" id="A0AAV7UEK2"/>
<keyword evidence="2" id="KW-1185">Reference proteome</keyword>